<reference evidence="14" key="1">
    <citation type="submission" date="2023-06" db="EMBL/GenBank/DDBJ databases">
        <authorList>
            <person name="Wang J.T."/>
            <person name="Liu Z.W."/>
        </authorList>
    </citation>
    <scope>NUCLEOTIDE SEQUENCE</scope>
</reference>
<dbReference type="GO" id="GO:0005254">
    <property type="term" value="F:chloride channel activity"/>
    <property type="evidence" value="ECO:0007669"/>
    <property type="project" value="UniProtKB-ARBA"/>
</dbReference>
<proteinExistence type="evidence at transcript level"/>
<dbReference type="Pfam" id="PF02931">
    <property type="entry name" value="Neur_chan_LBD"/>
    <property type="match status" value="1"/>
</dbReference>
<dbReference type="InterPro" id="IPR036719">
    <property type="entry name" value="Neuro-gated_channel_TM_sf"/>
</dbReference>
<dbReference type="InterPro" id="IPR006029">
    <property type="entry name" value="Neurotrans-gated_channel_TM"/>
</dbReference>
<evidence type="ECO:0000313" key="14">
    <source>
        <dbReference type="EMBL" id="WMV64455.1"/>
    </source>
</evidence>
<keyword evidence="10 11" id="KW-0407">Ion channel</keyword>
<organism evidence="14">
    <name type="scientific">Pardosa pseudoannulata</name>
    <dbReference type="NCBI Taxonomy" id="330961"/>
    <lineage>
        <taxon>Eukaryota</taxon>
        <taxon>Metazoa</taxon>
        <taxon>Ecdysozoa</taxon>
        <taxon>Arthropoda</taxon>
        <taxon>Chelicerata</taxon>
        <taxon>Arachnida</taxon>
        <taxon>Araneae</taxon>
        <taxon>Araneomorphae</taxon>
        <taxon>Entelegynae</taxon>
        <taxon>Lycosoidea</taxon>
        <taxon>Lycosidae</taxon>
        <taxon>Pardosa</taxon>
    </lineage>
</organism>
<keyword evidence="9 11" id="KW-0472">Membrane</keyword>
<evidence type="ECO:0000256" key="11">
    <source>
        <dbReference type="RuleBase" id="RU000687"/>
    </source>
</evidence>
<comment type="subcellular location">
    <subcellularLocation>
        <location evidence="2">Cell membrane</location>
    </subcellularLocation>
    <subcellularLocation>
        <location evidence="1">Membrane</location>
        <topology evidence="1">Multi-pass membrane protein</topology>
    </subcellularLocation>
</comment>
<keyword evidence="6" id="KW-0732">Signal</keyword>
<evidence type="ECO:0000256" key="4">
    <source>
        <dbReference type="ARBA" id="ARBA00022475"/>
    </source>
</evidence>
<evidence type="ECO:0000256" key="6">
    <source>
        <dbReference type="ARBA" id="ARBA00022729"/>
    </source>
</evidence>
<feature type="transmembrane region" description="Helical" evidence="11">
    <location>
        <begin position="442"/>
        <end position="460"/>
    </location>
</feature>
<dbReference type="InterPro" id="IPR006201">
    <property type="entry name" value="Neur_channel"/>
</dbReference>
<evidence type="ECO:0000259" key="12">
    <source>
        <dbReference type="Pfam" id="PF02931"/>
    </source>
</evidence>
<dbReference type="InterPro" id="IPR038050">
    <property type="entry name" value="Neuro_actylchol_rec"/>
</dbReference>
<evidence type="ECO:0000256" key="7">
    <source>
        <dbReference type="ARBA" id="ARBA00022989"/>
    </source>
</evidence>
<dbReference type="GO" id="GO:0004888">
    <property type="term" value="F:transmembrane signaling receptor activity"/>
    <property type="evidence" value="ECO:0007669"/>
    <property type="project" value="InterPro"/>
</dbReference>
<dbReference type="PRINTS" id="PR00253">
    <property type="entry name" value="GABAARECEPTR"/>
</dbReference>
<dbReference type="EMBL" id="OR193798">
    <property type="protein sequence ID" value="WMV64455.1"/>
    <property type="molecule type" value="mRNA"/>
</dbReference>
<feature type="transmembrane region" description="Helical" evidence="11">
    <location>
        <begin position="322"/>
        <end position="345"/>
    </location>
</feature>
<evidence type="ECO:0000259" key="13">
    <source>
        <dbReference type="Pfam" id="PF02932"/>
    </source>
</evidence>
<evidence type="ECO:0000256" key="9">
    <source>
        <dbReference type="ARBA" id="ARBA00023136"/>
    </source>
</evidence>
<dbReference type="InterPro" id="IPR006028">
    <property type="entry name" value="GABAA/Glycine_rcpt"/>
</dbReference>
<dbReference type="InterPro" id="IPR018000">
    <property type="entry name" value="Neurotransmitter_ion_chnl_CS"/>
</dbReference>
<evidence type="ECO:0000256" key="10">
    <source>
        <dbReference type="ARBA" id="ARBA00023303"/>
    </source>
</evidence>
<evidence type="ECO:0000256" key="5">
    <source>
        <dbReference type="ARBA" id="ARBA00022692"/>
    </source>
</evidence>
<dbReference type="Gene3D" id="1.20.58.390">
    <property type="entry name" value="Neurotransmitter-gated ion-channel transmembrane domain"/>
    <property type="match status" value="1"/>
</dbReference>
<dbReference type="Pfam" id="PF02932">
    <property type="entry name" value="Neur_chan_memb"/>
    <property type="match status" value="1"/>
</dbReference>
<protein>
    <submittedName>
        <fullName evidence="14">Cys-loop ligand-gated ion channel subunit</fullName>
    </submittedName>
</protein>
<dbReference type="SUPFAM" id="SSF90112">
    <property type="entry name" value="Neurotransmitter-gated ion-channel transmembrane pore"/>
    <property type="match status" value="1"/>
</dbReference>
<name>A0AA51YE89_9ARAC</name>
<dbReference type="PANTHER" id="PTHR18945">
    <property type="entry name" value="NEUROTRANSMITTER GATED ION CHANNEL"/>
    <property type="match status" value="1"/>
</dbReference>
<dbReference type="InterPro" id="IPR036734">
    <property type="entry name" value="Neur_chan_lig-bd_sf"/>
</dbReference>
<accession>A0AA51YE89</accession>
<keyword evidence="3 11" id="KW-0813">Transport</keyword>
<dbReference type="InterPro" id="IPR006202">
    <property type="entry name" value="Neur_chan_lig-bd"/>
</dbReference>
<comment type="similarity">
    <text evidence="11">Belongs to the ligand-gated ion channel (TC 1.A.9) family.</text>
</comment>
<dbReference type="NCBIfam" id="TIGR00860">
    <property type="entry name" value="LIC"/>
    <property type="match status" value="1"/>
</dbReference>
<evidence type="ECO:0000256" key="8">
    <source>
        <dbReference type="ARBA" id="ARBA00023065"/>
    </source>
</evidence>
<dbReference type="SUPFAM" id="SSF63712">
    <property type="entry name" value="Nicotinic receptor ligand binding domain-like"/>
    <property type="match status" value="1"/>
</dbReference>
<keyword evidence="4" id="KW-1003">Cell membrane</keyword>
<dbReference type="GO" id="GO:0099095">
    <property type="term" value="F:ligand-gated monoatomic anion channel activity"/>
    <property type="evidence" value="ECO:0007669"/>
    <property type="project" value="UniProtKB-ARBA"/>
</dbReference>
<feature type="transmembrane region" description="Helical" evidence="11">
    <location>
        <begin position="20"/>
        <end position="37"/>
    </location>
</feature>
<keyword evidence="8 11" id="KW-0406">Ion transport</keyword>
<evidence type="ECO:0000256" key="3">
    <source>
        <dbReference type="ARBA" id="ARBA00022448"/>
    </source>
</evidence>
<dbReference type="PROSITE" id="PS00236">
    <property type="entry name" value="NEUROTR_ION_CHANNEL"/>
    <property type="match status" value="1"/>
</dbReference>
<feature type="domain" description="Neurotransmitter-gated ion-channel transmembrane" evidence="13">
    <location>
        <begin position="264"/>
        <end position="373"/>
    </location>
</feature>
<sequence length="461" mass="53379">MFPQIFLLFCSRKGLLSGPTMLTYLLLICSLLGFGFSSDPRTLKQHSLEWKHQEMLFENLVRNYDARLRPLALVGTAVRVETNIYVNSMIHIDDLHTDYTMRIMYHQTWTDERLRFNSSKKIVGDDYHAKRIWTPTIHAVNNKDMGPLGGNTSLLHIEPSGKVRLSRRVQLRPLCKMEFYRYPMDKQVCTLDIESSILPNSDLELDWAKERPFDLNQNFVLTGFVLRNYSLEESVASYWLTGNFSRITLRFEIEREFGHFLLDIYVPSILFVVTSWLSFWVEIPAAPARVTLSMTTMLTLVTSEKAIREKLPKVSYVHALDIWNVVCTGFIFASLIEYALVNYIYHKDKRRRKKASGMKRVESTATFCSMESETGSTFRMFAKKGENQPGEQGMPTKKAASFASLSDLQSVNQMDVSCGWPLDEFKMTPQDIANSIDRKCRYIFPVGFLIFNIIYWSVLWL</sequence>
<dbReference type="GO" id="GO:0005230">
    <property type="term" value="F:extracellular ligand-gated monoatomic ion channel activity"/>
    <property type="evidence" value="ECO:0007669"/>
    <property type="project" value="InterPro"/>
</dbReference>
<dbReference type="CDD" id="cd18987">
    <property type="entry name" value="LGIC_ECD_anion"/>
    <property type="match status" value="1"/>
</dbReference>
<feature type="transmembrane region" description="Helical" evidence="11">
    <location>
        <begin position="260"/>
        <end position="281"/>
    </location>
</feature>
<evidence type="ECO:0000256" key="2">
    <source>
        <dbReference type="ARBA" id="ARBA00004236"/>
    </source>
</evidence>
<dbReference type="Gene3D" id="2.70.170.10">
    <property type="entry name" value="Neurotransmitter-gated ion-channel ligand-binding domain"/>
    <property type="match status" value="1"/>
</dbReference>
<feature type="domain" description="Neurotransmitter-gated ion-channel ligand-binding" evidence="12">
    <location>
        <begin position="54"/>
        <end position="256"/>
    </location>
</feature>
<dbReference type="PRINTS" id="PR00252">
    <property type="entry name" value="NRIONCHANNEL"/>
</dbReference>
<keyword evidence="7 11" id="KW-1133">Transmembrane helix</keyword>
<keyword evidence="5 11" id="KW-0812">Transmembrane</keyword>
<dbReference type="GO" id="GO:0005886">
    <property type="term" value="C:plasma membrane"/>
    <property type="evidence" value="ECO:0007669"/>
    <property type="project" value="UniProtKB-SubCell"/>
</dbReference>
<gene>
    <name evidence="14" type="primary">Lgic4</name>
</gene>
<dbReference type="CDD" id="cd19049">
    <property type="entry name" value="LGIC_TM_anion"/>
    <property type="match status" value="1"/>
</dbReference>
<evidence type="ECO:0000256" key="1">
    <source>
        <dbReference type="ARBA" id="ARBA00004141"/>
    </source>
</evidence>
<dbReference type="AlphaFoldDB" id="A0AA51YE89"/>